<organism evidence="15">
    <name type="scientific">Tuwongella immobilis</name>
    <dbReference type="NCBI Taxonomy" id="692036"/>
    <lineage>
        <taxon>Bacteria</taxon>
        <taxon>Pseudomonadati</taxon>
        <taxon>Planctomycetota</taxon>
        <taxon>Planctomycetia</taxon>
        <taxon>Gemmatales</taxon>
        <taxon>Gemmataceae</taxon>
        <taxon>Tuwongella</taxon>
    </lineage>
</organism>
<dbReference type="PANTHER" id="PTHR22807">
    <property type="entry name" value="NOP2 YEAST -RELATED NOL1/NOP2/FMU SUN DOMAIN-CONTAINING"/>
    <property type="match status" value="1"/>
</dbReference>
<gene>
    <name evidence="15" type="ORF">GMBLW1_41380</name>
</gene>
<dbReference type="SUPFAM" id="SSF53335">
    <property type="entry name" value="S-adenosyl-L-methionine-dependent methyltransferases"/>
    <property type="match status" value="1"/>
</dbReference>
<dbReference type="InterPro" id="IPR049560">
    <property type="entry name" value="MeTrfase_RsmB-F_NOP2_cat"/>
</dbReference>
<evidence type="ECO:0000256" key="12">
    <source>
        <dbReference type="ARBA" id="ARBA00047283"/>
    </source>
</evidence>
<protein>
    <recommendedName>
        <fullName evidence="3">16S rRNA (cytosine(967)-C(5))-methyltransferase</fullName>
        <ecNumber evidence="3">2.1.1.176</ecNumber>
    </recommendedName>
    <alternativeName>
        <fullName evidence="10">16S rRNA m5C967 methyltransferase</fullName>
    </alternativeName>
    <alternativeName>
        <fullName evidence="11">rRNA (cytosine-C(5)-)-methyltransferase RsmB</fullName>
    </alternativeName>
</protein>
<dbReference type="GO" id="GO:0006355">
    <property type="term" value="P:regulation of DNA-templated transcription"/>
    <property type="evidence" value="ECO:0007669"/>
    <property type="project" value="InterPro"/>
</dbReference>
<evidence type="ECO:0000256" key="13">
    <source>
        <dbReference type="PROSITE-ProRule" id="PRU01023"/>
    </source>
</evidence>
<dbReference type="RefSeq" id="WP_162660061.1">
    <property type="nucleotide sequence ID" value="NZ_LR593887.1"/>
</dbReference>
<keyword evidence="16" id="KW-1185">Reference proteome</keyword>
<dbReference type="EMBL" id="LR586016">
    <property type="protein sequence ID" value="VIP05055.1"/>
    <property type="molecule type" value="Genomic_DNA"/>
</dbReference>
<name>A0A6C2YVX6_9BACT</name>
<dbReference type="PANTHER" id="PTHR22807:SF53">
    <property type="entry name" value="RIBOSOMAL RNA SMALL SUBUNIT METHYLTRANSFERASE B-RELATED"/>
    <property type="match status" value="1"/>
</dbReference>
<keyword evidence="4" id="KW-0963">Cytoplasm</keyword>
<dbReference type="EC" id="2.1.1.176" evidence="3"/>
<dbReference type="AlphaFoldDB" id="A0A6C2YVX6"/>
<dbReference type="PROSITE" id="PS51686">
    <property type="entry name" value="SAM_MT_RSMB_NOP"/>
    <property type="match status" value="1"/>
</dbReference>
<feature type="binding site" evidence="13">
    <location>
        <begin position="282"/>
        <end position="288"/>
    </location>
    <ligand>
        <name>S-adenosyl-L-methionine</name>
        <dbReference type="ChEBI" id="CHEBI:59789"/>
    </ligand>
</feature>
<feature type="binding site" evidence="13">
    <location>
        <position position="306"/>
    </location>
    <ligand>
        <name>S-adenosyl-L-methionine</name>
        <dbReference type="ChEBI" id="CHEBI:59789"/>
    </ligand>
</feature>
<dbReference type="InterPro" id="IPR004573">
    <property type="entry name" value="rRNA_ssu_MeTfrase_B"/>
</dbReference>
<comment type="similarity">
    <text evidence="13">Belongs to the class I-like SAM-binding methyltransferase superfamily. RsmB/NOP family.</text>
</comment>
<accession>A0A6C2YVX6</accession>
<dbReference type="KEGG" id="tim:GMBLW1_41380"/>
<keyword evidence="5" id="KW-0698">rRNA processing</keyword>
<evidence type="ECO:0000256" key="3">
    <source>
        <dbReference type="ARBA" id="ARBA00012140"/>
    </source>
</evidence>
<dbReference type="InterPro" id="IPR001678">
    <property type="entry name" value="MeTrfase_RsmB-F_NOP2_dom"/>
</dbReference>
<dbReference type="PRINTS" id="PR02008">
    <property type="entry name" value="RCMTFAMILY"/>
</dbReference>
<proteinExistence type="inferred from homology"/>
<evidence type="ECO:0000256" key="1">
    <source>
        <dbReference type="ARBA" id="ARBA00002724"/>
    </source>
</evidence>
<dbReference type="Gene3D" id="3.30.70.1170">
    <property type="entry name" value="Sun protein, domain 3"/>
    <property type="match status" value="1"/>
</dbReference>
<keyword evidence="6 13" id="KW-0489">Methyltransferase</keyword>
<dbReference type="Pfam" id="PF01189">
    <property type="entry name" value="Methyltr_RsmB-F"/>
    <property type="match status" value="1"/>
</dbReference>
<feature type="domain" description="SAM-dependent MTase RsmB/NOP-type" evidence="14">
    <location>
        <begin position="193"/>
        <end position="449"/>
    </location>
</feature>
<evidence type="ECO:0000256" key="6">
    <source>
        <dbReference type="ARBA" id="ARBA00022603"/>
    </source>
</evidence>
<dbReference type="SUPFAM" id="SSF48013">
    <property type="entry name" value="NusB-like"/>
    <property type="match status" value="1"/>
</dbReference>
<evidence type="ECO:0000313" key="15">
    <source>
        <dbReference type="EMBL" id="VIP05055.1"/>
    </source>
</evidence>
<dbReference type="GO" id="GO:0003723">
    <property type="term" value="F:RNA binding"/>
    <property type="evidence" value="ECO:0007669"/>
    <property type="project" value="UniProtKB-UniRule"/>
</dbReference>
<dbReference type="InterPro" id="IPR006027">
    <property type="entry name" value="NusB_RsmB_TIM44"/>
</dbReference>
<evidence type="ECO:0000256" key="8">
    <source>
        <dbReference type="ARBA" id="ARBA00022691"/>
    </source>
</evidence>
<comment type="subcellular location">
    <subcellularLocation>
        <location evidence="2">Cytoplasm</location>
    </subcellularLocation>
</comment>
<evidence type="ECO:0000256" key="9">
    <source>
        <dbReference type="ARBA" id="ARBA00022884"/>
    </source>
</evidence>
<evidence type="ECO:0000313" key="16">
    <source>
        <dbReference type="Proteomes" id="UP000464378"/>
    </source>
</evidence>
<dbReference type="NCBIfam" id="TIGR00563">
    <property type="entry name" value="rsmB"/>
    <property type="match status" value="1"/>
</dbReference>
<dbReference type="GO" id="GO:0008649">
    <property type="term" value="F:rRNA methyltransferase activity"/>
    <property type="evidence" value="ECO:0007669"/>
    <property type="project" value="InterPro"/>
</dbReference>
<evidence type="ECO:0000256" key="10">
    <source>
        <dbReference type="ARBA" id="ARBA00030399"/>
    </source>
</evidence>
<dbReference type="CDD" id="cd02440">
    <property type="entry name" value="AdoMet_MTases"/>
    <property type="match status" value="1"/>
</dbReference>
<keyword evidence="7 13" id="KW-0808">Transferase</keyword>
<comment type="caution">
    <text evidence="13">Lacks conserved residue(s) required for the propagation of feature annotation.</text>
</comment>
<dbReference type="GO" id="GO:0005737">
    <property type="term" value="C:cytoplasm"/>
    <property type="evidence" value="ECO:0007669"/>
    <property type="project" value="UniProtKB-SubCell"/>
</dbReference>
<feature type="active site" description="Nucleophile" evidence="13">
    <location>
        <position position="402"/>
    </location>
</feature>
<evidence type="ECO:0000256" key="2">
    <source>
        <dbReference type="ARBA" id="ARBA00004496"/>
    </source>
</evidence>
<feature type="binding site" evidence="13">
    <location>
        <position position="349"/>
    </location>
    <ligand>
        <name>S-adenosyl-L-methionine</name>
        <dbReference type="ChEBI" id="CHEBI:59789"/>
    </ligand>
</feature>
<evidence type="ECO:0000256" key="11">
    <source>
        <dbReference type="ARBA" id="ARBA00031088"/>
    </source>
</evidence>
<comment type="catalytic activity">
    <reaction evidence="12">
        <text>cytidine(967) in 16S rRNA + S-adenosyl-L-methionine = 5-methylcytidine(967) in 16S rRNA + S-adenosyl-L-homocysteine + H(+)</text>
        <dbReference type="Rhea" id="RHEA:42748"/>
        <dbReference type="Rhea" id="RHEA-COMP:10219"/>
        <dbReference type="Rhea" id="RHEA-COMP:10220"/>
        <dbReference type="ChEBI" id="CHEBI:15378"/>
        <dbReference type="ChEBI" id="CHEBI:57856"/>
        <dbReference type="ChEBI" id="CHEBI:59789"/>
        <dbReference type="ChEBI" id="CHEBI:74483"/>
        <dbReference type="ChEBI" id="CHEBI:82748"/>
        <dbReference type="EC" id="2.1.1.176"/>
    </reaction>
</comment>
<keyword evidence="8 13" id="KW-0949">S-adenosyl-L-methionine</keyword>
<dbReference type="InterPro" id="IPR029063">
    <property type="entry name" value="SAM-dependent_MTases_sf"/>
</dbReference>
<evidence type="ECO:0000256" key="5">
    <source>
        <dbReference type="ARBA" id="ARBA00022552"/>
    </source>
</evidence>
<dbReference type="Gene3D" id="3.40.50.150">
    <property type="entry name" value="Vaccinia Virus protein VP39"/>
    <property type="match status" value="1"/>
</dbReference>
<dbReference type="InterPro" id="IPR035926">
    <property type="entry name" value="NusB-like_sf"/>
</dbReference>
<dbReference type="InterPro" id="IPR054728">
    <property type="entry name" value="RsmB-like_ferredoxin"/>
</dbReference>
<sequence>MTPRHLVLQMLARSRKKESFSGAILDDALTQAVGMSPVDKRLATHLFLGMIRREATLDAMMKPFSHRPLIEIQSEVRDLVRMGIYQIACMTQIPPHAAVYETVEIARAVNPRSLGFVNGVLRRITELVTDRKVYAPSEDALPMDDGHYRQLSRNLFPDPRRMPAEYLAEAFGWPFWLSRRRIAQLGWDSCLRQGFWFLTHPPLYLRVNRLKTTREAYMEMLTAANIAHEPATHPQAIRMIGGHNIRALPGYAEGLFAVQDESSIRVGSALSPKPGMRVLDLCAAPGGKTTHLAELMDNQGEIIACDIEADRLKSVSSLAERLGLACIQTQAIAKDGTPPDGPFDMALVDVPCSNTGVMGRRPELRNRLKPNELPHLVQLQTRLLEQAADRVKPGGVLVYSTCSIEPEEDGLLARAFPKLRPEWVIEADELTLPGRPSDGGYWARFRRQG</sequence>
<keyword evidence="9 13" id="KW-0694">RNA-binding</keyword>
<evidence type="ECO:0000259" key="14">
    <source>
        <dbReference type="PROSITE" id="PS51686"/>
    </source>
</evidence>
<dbReference type="Pfam" id="PF01029">
    <property type="entry name" value="NusB"/>
    <property type="match status" value="1"/>
</dbReference>
<dbReference type="EMBL" id="LR593887">
    <property type="protein sequence ID" value="VTS07466.1"/>
    <property type="molecule type" value="Genomic_DNA"/>
</dbReference>
<dbReference type="FunCoup" id="A0A6C2YVX6">
    <property type="interactions" value="430"/>
</dbReference>
<comment type="function">
    <text evidence="1">Specifically methylates the cytosine at position 967 (m5C967) of 16S rRNA.</text>
</comment>
<dbReference type="Gene3D" id="1.10.940.10">
    <property type="entry name" value="NusB-like"/>
    <property type="match status" value="1"/>
</dbReference>
<evidence type="ECO:0000256" key="7">
    <source>
        <dbReference type="ARBA" id="ARBA00022679"/>
    </source>
</evidence>
<dbReference type="InterPro" id="IPR023267">
    <property type="entry name" value="RCMT"/>
</dbReference>
<dbReference type="Pfam" id="PF22458">
    <property type="entry name" value="RsmF-B_ferredox"/>
    <property type="match status" value="1"/>
</dbReference>
<dbReference type="InParanoid" id="A0A6C2YVX6"/>
<evidence type="ECO:0000256" key="4">
    <source>
        <dbReference type="ARBA" id="ARBA00022490"/>
    </source>
</evidence>
<reference evidence="15" key="1">
    <citation type="submission" date="2019-04" db="EMBL/GenBank/DDBJ databases">
        <authorList>
            <consortium name="Science for Life Laboratories"/>
        </authorList>
    </citation>
    <scope>NUCLEOTIDE SEQUENCE</scope>
    <source>
        <strain evidence="15">MBLW1</strain>
    </source>
</reference>
<dbReference type="Proteomes" id="UP000464378">
    <property type="component" value="Chromosome"/>
</dbReference>